<dbReference type="RefSeq" id="WP_150358537.1">
    <property type="nucleotide sequence ID" value="NZ_JAJJPB010000050.1"/>
</dbReference>
<comment type="caution">
    <text evidence="9">The sequence shown here is derived from an EMBL/GenBank/DDBJ whole genome shotgun (WGS) entry which is preliminary data.</text>
</comment>
<dbReference type="EC" id="2.7.7.108" evidence="5"/>
<keyword evidence="1" id="KW-0808">Transferase</keyword>
<keyword evidence="10" id="KW-1185">Reference proteome</keyword>
<evidence type="ECO:0000256" key="1">
    <source>
        <dbReference type="ARBA" id="ARBA00022679"/>
    </source>
</evidence>
<evidence type="ECO:0000256" key="6">
    <source>
        <dbReference type="ARBA" id="ARBA00047939"/>
    </source>
</evidence>
<protein>
    <recommendedName>
        <fullName evidence="5">protein adenylyltransferase</fullName>
        <ecNumber evidence="5">2.7.7.108</ecNumber>
    </recommendedName>
</protein>
<sequence>MYDISGNNEYRSLYYYKDVDVLKNKFNIKDADKLEKMERILSSQRLSELAINPIKGNFDIEHLCEIHKYIFQDIYEWAGQLRNEDIFKGGEFAPSYLLRDALENEIFKPLKKDDYLKNMSRRNTSDKIAFYMSQLNFAHPFREGNGRTQREFVRNLAFSNGYILEWDGAEPEELLEATIEATRKYKYEHLSKIIFRLLK</sequence>
<evidence type="ECO:0000256" key="4">
    <source>
        <dbReference type="ARBA" id="ARBA00022840"/>
    </source>
</evidence>
<evidence type="ECO:0000256" key="2">
    <source>
        <dbReference type="ARBA" id="ARBA00022695"/>
    </source>
</evidence>
<evidence type="ECO:0000313" key="10">
    <source>
        <dbReference type="Proteomes" id="UP001165422"/>
    </source>
</evidence>
<dbReference type="Gene3D" id="1.10.3290.10">
    <property type="entry name" value="Fido-like domain"/>
    <property type="match status" value="1"/>
</dbReference>
<evidence type="ECO:0000313" key="9">
    <source>
        <dbReference type="EMBL" id="MCC9296781.1"/>
    </source>
</evidence>
<comment type="catalytic activity">
    <reaction evidence="6">
        <text>L-threonyl-[protein] + ATP = 3-O-(5'-adenylyl)-L-threonyl-[protein] + diphosphate</text>
        <dbReference type="Rhea" id="RHEA:54292"/>
        <dbReference type="Rhea" id="RHEA-COMP:11060"/>
        <dbReference type="Rhea" id="RHEA-COMP:13847"/>
        <dbReference type="ChEBI" id="CHEBI:30013"/>
        <dbReference type="ChEBI" id="CHEBI:30616"/>
        <dbReference type="ChEBI" id="CHEBI:33019"/>
        <dbReference type="ChEBI" id="CHEBI:138113"/>
        <dbReference type="EC" id="2.7.7.108"/>
    </reaction>
</comment>
<dbReference type="PANTHER" id="PTHR39560">
    <property type="entry name" value="PROTEIN ADENYLYLTRANSFERASE FIC-RELATED"/>
    <property type="match status" value="1"/>
</dbReference>
<dbReference type="EMBL" id="JAJJPB010000050">
    <property type="protein sequence ID" value="MCC9296781.1"/>
    <property type="molecule type" value="Genomic_DNA"/>
</dbReference>
<evidence type="ECO:0000259" key="8">
    <source>
        <dbReference type="PROSITE" id="PS51459"/>
    </source>
</evidence>
<gene>
    <name evidence="9" type="ORF">LN736_18260</name>
</gene>
<comment type="catalytic activity">
    <reaction evidence="7">
        <text>L-tyrosyl-[protein] + ATP = O-(5'-adenylyl)-L-tyrosyl-[protein] + diphosphate</text>
        <dbReference type="Rhea" id="RHEA:54288"/>
        <dbReference type="Rhea" id="RHEA-COMP:10136"/>
        <dbReference type="Rhea" id="RHEA-COMP:13846"/>
        <dbReference type="ChEBI" id="CHEBI:30616"/>
        <dbReference type="ChEBI" id="CHEBI:33019"/>
        <dbReference type="ChEBI" id="CHEBI:46858"/>
        <dbReference type="ChEBI" id="CHEBI:83624"/>
        <dbReference type="EC" id="2.7.7.108"/>
    </reaction>
</comment>
<evidence type="ECO:0000256" key="7">
    <source>
        <dbReference type="ARBA" id="ARBA00048696"/>
    </source>
</evidence>
<evidence type="ECO:0000256" key="3">
    <source>
        <dbReference type="ARBA" id="ARBA00022741"/>
    </source>
</evidence>
<evidence type="ECO:0000256" key="5">
    <source>
        <dbReference type="ARBA" id="ARBA00034531"/>
    </source>
</evidence>
<keyword evidence="3" id="KW-0547">Nucleotide-binding</keyword>
<organism evidence="9 10">
    <name type="scientific">Clostridium aromativorans</name>
    <dbReference type="NCBI Taxonomy" id="2836848"/>
    <lineage>
        <taxon>Bacteria</taxon>
        <taxon>Bacillati</taxon>
        <taxon>Bacillota</taxon>
        <taxon>Clostridia</taxon>
        <taxon>Eubacteriales</taxon>
        <taxon>Clostridiaceae</taxon>
        <taxon>Clostridium</taxon>
    </lineage>
</organism>
<keyword evidence="2" id="KW-0548">Nucleotidyltransferase</keyword>
<keyword evidence="4" id="KW-0067">ATP-binding</keyword>
<reference evidence="9" key="1">
    <citation type="submission" date="2021-11" db="EMBL/GenBank/DDBJ databases">
        <authorList>
            <person name="Qingchun L."/>
            <person name="Dong Z."/>
            <person name="Zongwei Q."/>
            <person name="Jia Z."/>
            <person name="Duotao L."/>
        </authorList>
    </citation>
    <scope>NUCLEOTIDE SEQUENCE</scope>
    <source>
        <strain evidence="9">WLY-B-L2</strain>
    </source>
</reference>
<accession>A0ABS8NAC9</accession>
<dbReference type="PANTHER" id="PTHR39560:SF1">
    <property type="entry name" value="PROTEIN ADENYLYLTRANSFERASE FIC-RELATED"/>
    <property type="match status" value="1"/>
</dbReference>
<name>A0ABS8NAC9_9CLOT</name>
<dbReference type="Pfam" id="PF02661">
    <property type="entry name" value="Fic"/>
    <property type="match status" value="1"/>
</dbReference>
<feature type="domain" description="Fido" evidence="8">
    <location>
        <begin position="58"/>
        <end position="196"/>
    </location>
</feature>
<dbReference type="PROSITE" id="PS51459">
    <property type="entry name" value="FIDO"/>
    <property type="match status" value="1"/>
</dbReference>
<dbReference type="InterPro" id="IPR036597">
    <property type="entry name" value="Fido-like_dom_sf"/>
</dbReference>
<dbReference type="Proteomes" id="UP001165422">
    <property type="component" value="Unassembled WGS sequence"/>
</dbReference>
<proteinExistence type="predicted"/>
<dbReference type="SUPFAM" id="SSF140931">
    <property type="entry name" value="Fic-like"/>
    <property type="match status" value="1"/>
</dbReference>
<dbReference type="InterPro" id="IPR003812">
    <property type="entry name" value="Fido"/>
</dbReference>